<accession>A0A7S0L6V8</accession>
<dbReference type="EMBL" id="HBEY01009631">
    <property type="protein sequence ID" value="CAD8601320.1"/>
    <property type="molecule type" value="Transcribed_RNA"/>
</dbReference>
<reference evidence="1" key="1">
    <citation type="submission" date="2021-01" db="EMBL/GenBank/DDBJ databases">
        <authorList>
            <person name="Corre E."/>
            <person name="Pelletier E."/>
            <person name="Niang G."/>
            <person name="Scheremetjew M."/>
            <person name="Finn R."/>
            <person name="Kale V."/>
            <person name="Holt S."/>
            <person name="Cochrane G."/>
            <person name="Meng A."/>
            <person name="Brown T."/>
            <person name="Cohen L."/>
        </authorList>
    </citation>
    <scope>NUCLEOTIDE SEQUENCE</scope>
    <source>
        <strain evidence="1">PLY182g</strain>
    </source>
</reference>
<name>A0A7S0L6V8_9EUKA</name>
<organism evidence="1">
    <name type="scientific">Coccolithus braarudii</name>
    <dbReference type="NCBI Taxonomy" id="221442"/>
    <lineage>
        <taxon>Eukaryota</taxon>
        <taxon>Haptista</taxon>
        <taxon>Haptophyta</taxon>
        <taxon>Prymnesiophyceae</taxon>
        <taxon>Coccolithales</taxon>
        <taxon>Coccolithaceae</taxon>
        <taxon>Coccolithus</taxon>
    </lineage>
</organism>
<gene>
    <name evidence="1" type="ORF">CPEL01642_LOCUS4650</name>
</gene>
<evidence type="ECO:0000313" key="1">
    <source>
        <dbReference type="EMBL" id="CAD8601320.1"/>
    </source>
</evidence>
<proteinExistence type="predicted"/>
<sequence length="258" mass="27886">MLDAVILSPKGDVVRPALTAEQKTCQADAGCGIYITEIRLDVTHPIHKCARVMSYPPVETLELLRGVATFLGSTIDDGITFGGQHAVTNDQLSGGVYLTDAFDMDRPAGKLLACVSDATWSHVAHGSVATKIFTYNHGPISSSAHMIPSTQLSSNESETWSLASAEATGIHLRNLMVEYGKPPPGATPMRADNSIAALQAKDGVGAKGARHYMRRIAFIQFHEHDKLFETSHISDKDMPVDFLGRWLRAQPCTAQDNA</sequence>
<dbReference type="AlphaFoldDB" id="A0A7S0L6V8"/>
<protein>
    <submittedName>
        <fullName evidence="1">Uncharacterized protein</fullName>
    </submittedName>
</protein>